<evidence type="ECO:0000313" key="4">
    <source>
        <dbReference type="Proteomes" id="UP000663855"/>
    </source>
</evidence>
<dbReference type="GO" id="GO:0007160">
    <property type="term" value="P:cell-matrix adhesion"/>
    <property type="evidence" value="ECO:0007669"/>
    <property type="project" value="InterPro"/>
</dbReference>
<name>A0A815SY61_9BILA</name>
<dbReference type="PANTHER" id="PTHR10697">
    <property type="entry name" value="MAMMALIAN EPENDYMIN-RELATED PROTEIN 1"/>
    <property type="match status" value="1"/>
</dbReference>
<dbReference type="AlphaFoldDB" id="A0A815SY61"/>
<evidence type="ECO:0000313" key="3">
    <source>
        <dbReference type="EMBL" id="CAF3870689.1"/>
    </source>
</evidence>
<sequence>MLLFVIFCLLGFTFAQVPKPCISPGQWEARVRTSNPQLKAELFGKLTYDSVYHRTRILQDVTVGKTETYYDIITFYEGKLAFFIDKKTDVCSRVPFDQPWRDYGIQADARFVREAYIGSSAVSSSGLLVTVWSGNTTIPINQTATYISTWTYDGCLPISDITFEPDDRINYTFFYDITIGISDPNVFIPPRQCLTEKEYSMRHTLFGSLKSKNLN</sequence>
<dbReference type="GO" id="GO:0005509">
    <property type="term" value="F:calcium ion binding"/>
    <property type="evidence" value="ECO:0007669"/>
    <property type="project" value="InterPro"/>
</dbReference>
<dbReference type="EMBL" id="CAJOBH010001735">
    <property type="protein sequence ID" value="CAF3870689.1"/>
    <property type="molecule type" value="Genomic_DNA"/>
</dbReference>
<dbReference type="PANTHER" id="PTHR10697:SF1">
    <property type="entry name" value="MAMMALIAN EPENDYMIN-RELATED PROTEIN 1"/>
    <property type="match status" value="1"/>
</dbReference>
<dbReference type="EMBL" id="CAJNOV010012858">
    <property type="protein sequence ID" value="CAF1499043.1"/>
    <property type="molecule type" value="Genomic_DNA"/>
</dbReference>
<keyword evidence="1" id="KW-0732">Signal</keyword>
<dbReference type="Proteomes" id="UP000663855">
    <property type="component" value="Unassembled WGS sequence"/>
</dbReference>
<accession>A0A815SY61</accession>
<dbReference type="Proteomes" id="UP000681967">
    <property type="component" value="Unassembled WGS sequence"/>
</dbReference>
<proteinExistence type="predicted"/>
<comment type="caution">
    <text evidence="2">The sequence shown here is derived from an EMBL/GenBank/DDBJ whole genome shotgun (WGS) entry which is preliminary data.</text>
</comment>
<dbReference type="GO" id="GO:0005764">
    <property type="term" value="C:lysosome"/>
    <property type="evidence" value="ECO:0007669"/>
    <property type="project" value="TreeGrafter"/>
</dbReference>
<organism evidence="2 4">
    <name type="scientific">Rotaria magnacalcarata</name>
    <dbReference type="NCBI Taxonomy" id="392030"/>
    <lineage>
        <taxon>Eukaryota</taxon>
        <taxon>Metazoa</taxon>
        <taxon>Spiralia</taxon>
        <taxon>Gnathifera</taxon>
        <taxon>Rotifera</taxon>
        <taxon>Eurotatoria</taxon>
        <taxon>Bdelloidea</taxon>
        <taxon>Philodinida</taxon>
        <taxon>Philodinidae</taxon>
        <taxon>Rotaria</taxon>
    </lineage>
</organism>
<dbReference type="SMART" id="SM00026">
    <property type="entry name" value="EPEND"/>
    <property type="match status" value="1"/>
</dbReference>
<gene>
    <name evidence="3" type="ORF">BYL167_LOCUS6900</name>
    <name evidence="2" type="ORF">CJN711_LOCUS27138</name>
</gene>
<feature type="chain" id="PRO_5036412266" description="Mammalian ependymin-related protein 1" evidence="1">
    <location>
        <begin position="16"/>
        <end position="215"/>
    </location>
</feature>
<dbReference type="Pfam" id="PF00811">
    <property type="entry name" value="Ependymin"/>
    <property type="match status" value="1"/>
</dbReference>
<feature type="signal peptide" evidence="1">
    <location>
        <begin position="1"/>
        <end position="15"/>
    </location>
</feature>
<evidence type="ECO:0000313" key="2">
    <source>
        <dbReference type="EMBL" id="CAF1499043.1"/>
    </source>
</evidence>
<protein>
    <recommendedName>
        <fullName evidence="5">Mammalian ependymin-related protein 1</fullName>
    </recommendedName>
</protein>
<dbReference type="InterPro" id="IPR001299">
    <property type="entry name" value="Ependymin"/>
</dbReference>
<evidence type="ECO:0000256" key="1">
    <source>
        <dbReference type="SAM" id="SignalP"/>
    </source>
</evidence>
<dbReference type="GO" id="GO:0005576">
    <property type="term" value="C:extracellular region"/>
    <property type="evidence" value="ECO:0007669"/>
    <property type="project" value="InterPro"/>
</dbReference>
<evidence type="ECO:0008006" key="5">
    <source>
        <dbReference type="Google" id="ProtNLM"/>
    </source>
</evidence>
<reference evidence="2" key="1">
    <citation type="submission" date="2021-02" db="EMBL/GenBank/DDBJ databases">
        <authorList>
            <person name="Nowell W R."/>
        </authorList>
    </citation>
    <scope>NUCLEOTIDE SEQUENCE</scope>
</reference>